<evidence type="ECO:0000259" key="10">
    <source>
        <dbReference type="PROSITE" id="PS51194"/>
    </source>
</evidence>
<keyword evidence="4" id="KW-0347">Helicase</keyword>
<dbReference type="EC" id="5.6.2.4" evidence="7"/>
<dbReference type="Pfam" id="PF00270">
    <property type="entry name" value="DEAD"/>
    <property type="match status" value="1"/>
</dbReference>
<dbReference type="Proteomes" id="UP000626109">
    <property type="component" value="Unassembled WGS sequence"/>
</dbReference>
<proteinExistence type="inferred from homology"/>
<dbReference type="GO" id="GO:0016787">
    <property type="term" value="F:hydrolase activity"/>
    <property type="evidence" value="ECO:0007669"/>
    <property type="project" value="UniProtKB-KW"/>
</dbReference>
<accession>A0A813LBC0</accession>
<dbReference type="GO" id="GO:0005524">
    <property type="term" value="F:ATP binding"/>
    <property type="evidence" value="ECO:0007669"/>
    <property type="project" value="UniProtKB-KW"/>
</dbReference>
<gene>
    <name evidence="11" type="ORF">PGLA2088_LOCUS42865</name>
</gene>
<evidence type="ECO:0000256" key="6">
    <source>
        <dbReference type="ARBA" id="ARBA00034617"/>
    </source>
</evidence>
<evidence type="ECO:0000256" key="3">
    <source>
        <dbReference type="ARBA" id="ARBA00022801"/>
    </source>
</evidence>
<protein>
    <recommendedName>
        <fullName evidence="7">DNA 3'-5' helicase</fullName>
        <ecNumber evidence="7">5.6.2.4</ecNumber>
    </recommendedName>
</protein>
<dbReference type="InterPro" id="IPR011545">
    <property type="entry name" value="DEAD/DEAH_box_helicase_dom"/>
</dbReference>
<dbReference type="PROSITE" id="PS51192">
    <property type="entry name" value="HELICASE_ATP_BIND_1"/>
    <property type="match status" value="1"/>
</dbReference>
<dbReference type="InterPro" id="IPR036388">
    <property type="entry name" value="WH-like_DNA-bd_sf"/>
</dbReference>
<evidence type="ECO:0000256" key="5">
    <source>
        <dbReference type="ARBA" id="ARBA00022840"/>
    </source>
</evidence>
<evidence type="ECO:0000313" key="12">
    <source>
        <dbReference type="Proteomes" id="UP000626109"/>
    </source>
</evidence>
<evidence type="ECO:0000256" key="8">
    <source>
        <dbReference type="SAM" id="MobiDB-lite"/>
    </source>
</evidence>
<feature type="region of interest" description="Disordered" evidence="8">
    <location>
        <begin position="31"/>
        <end position="51"/>
    </location>
</feature>
<evidence type="ECO:0000256" key="1">
    <source>
        <dbReference type="ARBA" id="ARBA00005446"/>
    </source>
</evidence>
<dbReference type="Gene3D" id="3.40.50.300">
    <property type="entry name" value="P-loop containing nucleotide triphosphate hydrolases"/>
    <property type="match status" value="2"/>
</dbReference>
<dbReference type="PANTHER" id="PTHR13710">
    <property type="entry name" value="DNA HELICASE RECQ FAMILY MEMBER"/>
    <property type="match status" value="1"/>
</dbReference>
<reference evidence="11" key="1">
    <citation type="submission" date="2021-02" db="EMBL/GenBank/DDBJ databases">
        <authorList>
            <person name="Dougan E. K."/>
            <person name="Rhodes N."/>
            <person name="Thang M."/>
            <person name="Chan C."/>
        </authorList>
    </citation>
    <scope>NUCLEOTIDE SEQUENCE</scope>
</reference>
<comment type="catalytic activity">
    <reaction evidence="6">
        <text>Couples ATP hydrolysis with the unwinding of duplex DNA by translocating in the 3'-5' direction.</text>
        <dbReference type="EC" id="5.6.2.4"/>
    </reaction>
</comment>
<dbReference type="GO" id="GO:0043138">
    <property type="term" value="F:3'-5' DNA helicase activity"/>
    <property type="evidence" value="ECO:0007669"/>
    <property type="project" value="UniProtKB-EC"/>
</dbReference>
<comment type="caution">
    <text evidence="11">The sequence shown here is derived from an EMBL/GenBank/DDBJ whole genome shotgun (WGS) entry which is preliminary data.</text>
</comment>
<feature type="domain" description="Helicase ATP-binding" evidence="9">
    <location>
        <begin position="162"/>
        <end position="339"/>
    </location>
</feature>
<dbReference type="GO" id="GO:0000724">
    <property type="term" value="P:double-strand break repair via homologous recombination"/>
    <property type="evidence" value="ECO:0007669"/>
    <property type="project" value="TreeGrafter"/>
</dbReference>
<dbReference type="GO" id="GO:0003676">
    <property type="term" value="F:nucleic acid binding"/>
    <property type="evidence" value="ECO:0007669"/>
    <property type="project" value="InterPro"/>
</dbReference>
<organism evidence="11 12">
    <name type="scientific">Polarella glacialis</name>
    <name type="common">Dinoflagellate</name>
    <dbReference type="NCBI Taxonomy" id="89957"/>
    <lineage>
        <taxon>Eukaryota</taxon>
        <taxon>Sar</taxon>
        <taxon>Alveolata</taxon>
        <taxon>Dinophyceae</taxon>
        <taxon>Suessiales</taxon>
        <taxon>Suessiaceae</taxon>
        <taxon>Polarella</taxon>
    </lineage>
</organism>
<evidence type="ECO:0000259" key="9">
    <source>
        <dbReference type="PROSITE" id="PS51192"/>
    </source>
</evidence>
<dbReference type="CDD" id="cd17920">
    <property type="entry name" value="DEXHc_RecQ"/>
    <property type="match status" value="1"/>
</dbReference>
<dbReference type="PROSITE" id="PS51194">
    <property type="entry name" value="HELICASE_CTER"/>
    <property type="match status" value="1"/>
</dbReference>
<dbReference type="GO" id="GO:0005737">
    <property type="term" value="C:cytoplasm"/>
    <property type="evidence" value="ECO:0007669"/>
    <property type="project" value="TreeGrafter"/>
</dbReference>
<dbReference type="SUPFAM" id="SSF52540">
    <property type="entry name" value="P-loop containing nucleoside triphosphate hydrolases"/>
    <property type="match status" value="1"/>
</dbReference>
<dbReference type="GO" id="GO:0005634">
    <property type="term" value="C:nucleus"/>
    <property type="evidence" value="ECO:0007669"/>
    <property type="project" value="TreeGrafter"/>
</dbReference>
<dbReference type="InterPro" id="IPR014001">
    <property type="entry name" value="Helicase_ATP-bd"/>
</dbReference>
<dbReference type="InterPro" id="IPR027417">
    <property type="entry name" value="P-loop_NTPase"/>
</dbReference>
<dbReference type="InterPro" id="IPR004589">
    <property type="entry name" value="DNA_helicase_ATP-dep_RecQ"/>
</dbReference>
<dbReference type="Gene3D" id="1.10.10.10">
    <property type="entry name" value="Winged helix-like DNA-binding domain superfamily/Winged helix DNA-binding domain"/>
    <property type="match status" value="1"/>
</dbReference>
<dbReference type="InterPro" id="IPR001650">
    <property type="entry name" value="Helicase_C-like"/>
</dbReference>
<dbReference type="Pfam" id="PF00271">
    <property type="entry name" value="Helicase_C"/>
    <property type="match status" value="1"/>
</dbReference>
<evidence type="ECO:0000256" key="7">
    <source>
        <dbReference type="ARBA" id="ARBA00034808"/>
    </source>
</evidence>
<feature type="domain" description="Helicase C-terminal" evidence="10">
    <location>
        <begin position="363"/>
        <end position="515"/>
    </location>
</feature>
<comment type="similarity">
    <text evidence="1">Belongs to the helicase family. RecQ subfamily.</text>
</comment>
<dbReference type="EMBL" id="CAJNNW010034515">
    <property type="protein sequence ID" value="CAE8722985.1"/>
    <property type="molecule type" value="Genomic_DNA"/>
</dbReference>
<keyword evidence="3" id="KW-0378">Hydrolase</keyword>
<keyword evidence="2" id="KW-0547">Nucleotide-binding</keyword>
<dbReference type="GO" id="GO:0009378">
    <property type="term" value="F:four-way junction helicase activity"/>
    <property type="evidence" value="ECO:0007669"/>
    <property type="project" value="TreeGrafter"/>
</dbReference>
<dbReference type="SMART" id="SM00490">
    <property type="entry name" value="HELICc"/>
    <property type="match status" value="1"/>
</dbReference>
<dbReference type="GO" id="GO:0005694">
    <property type="term" value="C:chromosome"/>
    <property type="evidence" value="ECO:0007669"/>
    <property type="project" value="TreeGrafter"/>
</dbReference>
<evidence type="ECO:0000256" key="4">
    <source>
        <dbReference type="ARBA" id="ARBA00022806"/>
    </source>
</evidence>
<keyword evidence="5" id="KW-0067">ATP-binding</keyword>
<dbReference type="SMART" id="SM00487">
    <property type="entry name" value="DEXDc"/>
    <property type="match status" value="1"/>
</dbReference>
<evidence type="ECO:0000313" key="11">
    <source>
        <dbReference type="EMBL" id="CAE8722985.1"/>
    </source>
</evidence>
<dbReference type="PANTHER" id="PTHR13710:SF120">
    <property type="entry name" value="BIFUNCTIONAL 3'-5' EXONUCLEASE_ATP-DEPENDENT HELICASE WRN"/>
    <property type="match status" value="1"/>
</dbReference>
<sequence>MLVEMLPPGEISAGPAGPCRVSAHGLLRQPPPGSCSEQLAHQRHKPPQSGAHAAAAAAGLGAALLLAARISATRGSHGPGRRRLGSCWCVATANKQEWRSAPLRLQLALKASDRGAVRNCDVLGAGSCAEAEGHQQMEESEEQVLREFFGHQSWRSGQQEVVKAVLQKQDVLLNWSTGAGKSLCYQLPAVLAWHRHRGVTVVVEPLISLMRDQVVNFNALSNSSDAPRATFLGSGQSDASMDQRVLVGEFCLVYVTPEKLTEGLLLGLEQLYRSGRLELVVMDEAACISFWGHDFRPSFRNMWWVREQYPQVPFMALSASMTEDIRRDISDQLCLRDPFVSTLPYFRPNLDIACTHKEGFKKDMARIAEAIKPGELTIVYVPQPSTAVKVAAKLESLLQDRGIQVGVYTGATEKGERERVQTAFDRDELQVLVATVAFGMGIDKPDVRNIIHYGLPKCMEDFHQQIGRAGRDGLPSRCDTLFGNSDWKLWFSRYFTQEYKHWDKEDLKRHLESTEHLHQLVAGHGCRQQAILAYFGRTVELEVLKSSRLCRCDVCLGRCGAWLGTSERRDFFREARLVLEAVRVAQELPKGKGKGASKETVLRLMNWQSKSRLGDVTSRIPKALVNNLKVFRDELPGARRTQSYASEMFDMLYGDGYLTRQISSAENLRCFVWRLTDFGESVLILGQPVPLLPTSKLRKLEMEPHEKNELAQTQAEYKKLKKEAFKVMPCYLRELTNPTSTEAPSDEYAMWERLMSMSDSMKGLAAVANMTDRADEDSQATVITAGAQIQVAAETNALTEPCAESGLAASSSSFVSVTNLCSDLNGPPAYNFLDILYAVLGHNLQRTPESQDVVLEYITDAENLNRCVLHLPSLQGLKFSSSRAHAKQCAARKSAILAALQALIAMPLSNFRTGMHITAATRMQSRTDLLEIPLLLWCMAKHMQRHPRREDVSFAYFLDSGQGYRCVVTLRTFGGIQFSTNRAFKMKSDAKLCAILHACRALLSLLRTTVKHISRLLACLAKHTQHVLRQEDVEFRYSVDSRQAYRCIISVPALGGLQFSNPSLQKTKSNAKALAIRHACTVLDARSSPGSSANTKKMSRLLACLAKHMQCPPQEEDVKFTYVLDSNRFYRCVITVPALGGVQFSNPTPQTYRSTATVLSINRACTLLAAAPNIEALHLSNSHPVPAKARTILMSGLLECLEKHMQRTPVEEDVEFSYVIDSSRAYRCVISVPALGGLQFSNEKPQRQKCEAKKYAIRSACRGIKKMPSPGKEVQVA</sequence>
<dbReference type="AlphaFoldDB" id="A0A813LBC0"/>
<name>A0A813LBC0_POLGL</name>
<evidence type="ECO:0000256" key="2">
    <source>
        <dbReference type="ARBA" id="ARBA00022741"/>
    </source>
</evidence>
<dbReference type="NCBIfam" id="TIGR00614">
    <property type="entry name" value="recQ_fam"/>
    <property type="match status" value="1"/>
</dbReference>